<evidence type="ECO:0000313" key="3">
    <source>
        <dbReference type="EMBL" id="EAS50032.1"/>
    </source>
</evidence>
<dbReference type="PANTHER" id="PTHR33376">
    <property type="match status" value="1"/>
</dbReference>
<dbReference type="InterPro" id="IPR018389">
    <property type="entry name" value="DctP_fam"/>
</dbReference>
<dbReference type="AlphaFoldDB" id="Q1YIT5"/>
<dbReference type="HOGENOM" id="CLU_036176_2_0_5"/>
<dbReference type="EMBL" id="AAPJ01000003">
    <property type="protein sequence ID" value="EAS50032.1"/>
    <property type="molecule type" value="Genomic_DNA"/>
</dbReference>
<dbReference type="RefSeq" id="WP_009209242.1">
    <property type="nucleotide sequence ID" value="NZ_BBWP01000024.1"/>
</dbReference>
<accession>Q1YIT5</accession>
<dbReference type="PROSITE" id="PS51318">
    <property type="entry name" value="TAT"/>
    <property type="match status" value="1"/>
</dbReference>
<dbReference type="Gene3D" id="3.40.190.170">
    <property type="entry name" value="Bacterial extracellular solute-binding protein, family 7"/>
    <property type="match status" value="1"/>
</dbReference>
<name>Q1YIT5_AURMS</name>
<evidence type="ECO:0000256" key="1">
    <source>
        <dbReference type="ARBA" id="ARBA00022729"/>
    </source>
</evidence>
<dbReference type="InterPro" id="IPR006311">
    <property type="entry name" value="TAT_signal"/>
</dbReference>
<sequence>MLRMKRRQFLAATAGVLAAPALMRKSWAAEPEVTLKLHHFLGPKAPAHSQMLEPWAQSIEADSGGRVKIEIYPSMTLGGAPPQLFRQVADGVVDIVWTVNGYTPGLFPRSEVFELPTIFTNDIAAANLAMREMYDEYLAPEYEPVHLLFNHVHAGQAIQMANSPVRTVADTQGKKLRVPGPTGNDVVTAMGATPVTMPVPDLPQALSTNAVDGALIPWEIIPPLKLQEVTQYQIEGPDKNRFGTTTFQVSMNKGRWEALPDDLKAVFDKNSDEAFLRKVAEIWRGADDHGIQVAVDAGNEHIQLTAEEMQTFNDALGPVVDKWQADHTDFDSAALVAAARAAMDKHKS</sequence>
<feature type="signal peptide" evidence="2">
    <location>
        <begin position="1"/>
        <end position="28"/>
    </location>
</feature>
<dbReference type="InterPro" id="IPR038404">
    <property type="entry name" value="TRAP_DctP_sf"/>
</dbReference>
<gene>
    <name evidence="3" type="ORF">SI859A1_01385</name>
</gene>
<dbReference type="PANTHER" id="PTHR33376:SF15">
    <property type="entry name" value="BLL6794 PROTEIN"/>
    <property type="match status" value="1"/>
</dbReference>
<proteinExistence type="predicted"/>
<evidence type="ECO:0000313" key="4">
    <source>
        <dbReference type="Proteomes" id="UP000000321"/>
    </source>
</evidence>
<dbReference type="Proteomes" id="UP000000321">
    <property type="component" value="Unassembled WGS sequence"/>
</dbReference>
<dbReference type="Pfam" id="PF03480">
    <property type="entry name" value="DctP"/>
    <property type="match status" value="1"/>
</dbReference>
<reference evidence="3 4" key="1">
    <citation type="journal article" date="2008" name="Appl. Environ. Microbiol.">
        <title>Genomic insights into Mn(II) oxidation by the marine alphaproteobacterium Aurantimonas sp. strain SI85-9A1.</title>
        <authorList>
            <person name="Dick G.J."/>
            <person name="Podell S."/>
            <person name="Johnson H.A."/>
            <person name="Rivera-Espinoza Y."/>
            <person name="Bernier-Latmani R."/>
            <person name="McCarthy J.K."/>
            <person name="Torpey J.W."/>
            <person name="Clement B.G."/>
            <person name="Gaasterland T."/>
            <person name="Tebo B.M."/>
        </authorList>
    </citation>
    <scope>NUCLEOTIDE SEQUENCE [LARGE SCALE GENOMIC DNA]</scope>
    <source>
        <strain evidence="3 4">SI85-9A1</strain>
    </source>
</reference>
<dbReference type="BioCyc" id="AURANTIMONAS:SI859A1_01385-MONOMER"/>
<protein>
    <submittedName>
        <fullName evidence="3">Putative TRAP dicarboxylate transporter, DctP subunit</fullName>
    </submittedName>
</protein>
<keyword evidence="4" id="KW-1185">Reference proteome</keyword>
<dbReference type="GO" id="GO:0055085">
    <property type="term" value="P:transmembrane transport"/>
    <property type="evidence" value="ECO:0007669"/>
    <property type="project" value="InterPro"/>
</dbReference>
<dbReference type="CDD" id="cd13665">
    <property type="entry name" value="PBP2_TRAP_Dctp3_4"/>
    <property type="match status" value="1"/>
</dbReference>
<comment type="caution">
    <text evidence="3">The sequence shown here is derived from an EMBL/GenBank/DDBJ whole genome shotgun (WGS) entry which is preliminary data.</text>
</comment>
<dbReference type="NCBIfam" id="NF037995">
    <property type="entry name" value="TRAP_S1"/>
    <property type="match status" value="1"/>
</dbReference>
<organism evidence="3 4">
    <name type="scientific">Aurantimonas manganoxydans (strain ATCC BAA-1229 / DSM 21871 / SI85-9A1)</name>
    <dbReference type="NCBI Taxonomy" id="287752"/>
    <lineage>
        <taxon>Bacteria</taxon>
        <taxon>Pseudomonadati</taxon>
        <taxon>Pseudomonadota</taxon>
        <taxon>Alphaproteobacteria</taxon>
        <taxon>Hyphomicrobiales</taxon>
        <taxon>Aurantimonadaceae</taxon>
        <taxon>Aurantimonas</taxon>
    </lineage>
</organism>
<feature type="chain" id="PRO_5004197976" evidence="2">
    <location>
        <begin position="29"/>
        <end position="348"/>
    </location>
</feature>
<dbReference type="SUPFAM" id="SSF53850">
    <property type="entry name" value="Periplasmic binding protein-like II"/>
    <property type="match status" value="1"/>
</dbReference>
<keyword evidence="1 2" id="KW-0732">Signal</keyword>
<evidence type="ECO:0000256" key="2">
    <source>
        <dbReference type="SAM" id="SignalP"/>
    </source>
</evidence>